<dbReference type="InterPro" id="IPR021251">
    <property type="entry name" value="DUF2793"/>
</dbReference>
<name>A0A7Y0BRX9_9SPHN</name>
<dbReference type="RefSeq" id="WP_169494617.1">
    <property type="nucleotide sequence ID" value="NZ_JABBGM010000009.1"/>
</dbReference>
<dbReference type="Pfam" id="PF10983">
    <property type="entry name" value="DUF2793"/>
    <property type="match status" value="1"/>
</dbReference>
<evidence type="ECO:0000313" key="2">
    <source>
        <dbReference type="Proteomes" id="UP000583556"/>
    </source>
</evidence>
<comment type="caution">
    <text evidence="1">The sequence shown here is derived from an EMBL/GenBank/DDBJ whole genome shotgun (WGS) entry which is preliminary data.</text>
</comment>
<gene>
    <name evidence="1" type="ORF">HHL27_17190</name>
</gene>
<dbReference type="AlphaFoldDB" id="A0A7Y0BRX9"/>
<dbReference type="Proteomes" id="UP000583556">
    <property type="component" value="Unassembled WGS sequence"/>
</dbReference>
<keyword evidence="2" id="KW-1185">Reference proteome</keyword>
<protein>
    <submittedName>
        <fullName evidence="1">DUF2793 domain-containing protein</fullName>
    </submittedName>
</protein>
<evidence type="ECO:0000313" key="1">
    <source>
        <dbReference type="EMBL" id="NML95414.1"/>
    </source>
</evidence>
<dbReference type="EMBL" id="JABBGM010000009">
    <property type="protein sequence ID" value="NML95414.1"/>
    <property type="molecule type" value="Genomic_DNA"/>
</dbReference>
<sequence>MTDTITYPTVTPRLALPLLFAGQSQKETTVNEALVLTDLLLNASVEGTLATPPATPVSGQAWIVGASPTGAFAGHARQIAAWTDGGWRFVTPFQGMIVQDRARNCAARYTTDWQYAVAPALPTGGTVVDSQARSAISALVTLLVSAGIFSAA</sequence>
<proteinExistence type="predicted"/>
<organism evidence="1 2">
    <name type="scientific">Novosphingobium olei</name>
    <dbReference type="NCBI Taxonomy" id="2728851"/>
    <lineage>
        <taxon>Bacteria</taxon>
        <taxon>Pseudomonadati</taxon>
        <taxon>Pseudomonadota</taxon>
        <taxon>Alphaproteobacteria</taxon>
        <taxon>Sphingomonadales</taxon>
        <taxon>Sphingomonadaceae</taxon>
        <taxon>Novosphingobium</taxon>
    </lineage>
</organism>
<reference evidence="1 2" key="1">
    <citation type="submission" date="2020-04" db="EMBL/GenBank/DDBJ databases">
        <title>Novosphingobium sp. TW-4 isolated from soil.</title>
        <authorList>
            <person name="Dahal R.H."/>
            <person name="Chaudhary D.K."/>
        </authorList>
    </citation>
    <scope>NUCLEOTIDE SEQUENCE [LARGE SCALE GENOMIC DNA]</scope>
    <source>
        <strain evidence="1 2">TW-4</strain>
    </source>
</reference>
<accession>A0A7Y0BRX9</accession>